<keyword evidence="3" id="KW-1185">Reference proteome</keyword>
<protein>
    <submittedName>
        <fullName evidence="2">DinB family protein</fullName>
    </submittedName>
</protein>
<evidence type="ECO:0000313" key="3">
    <source>
        <dbReference type="Proteomes" id="UP000469125"/>
    </source>
</evidence>
<dbReference type="EMBL" id="WOCA01000020">
    <property type="protein sequence ID" value="MUK90356.1"/>
    <property type="molecule type" value="Genomic_DNA"/>
</dbReference>
<dbReference type="Proteomes" id="UP000469125">
    <property type="component" value="Unassembled WGS sequence"/>
</dbReference>
<sequence length="153" mass="17787">MSEIIFKQFEQVRGWTIEVAKSVPEDIVHTRPKGFRNNILWQVGHILSSTEYFLFDLPYKLNHLPVDYLELFGTGTTPDNWNGREPIITQLITDLEKQLDYIKQISNTQLNETLTEPKHGFQTVEDCAGFSVLHEALHIGKIEEMKRIITFIE</sequence>
<dbReference type="RefSeq" id="WP_155671067.1">
    <property type="nucleotide sequence ID" value="NZ_WOCA01000020.1"/>
</dbReference>
<dbReference type="InterPro" id="IPR034660">
    <property type="entry name" value="DinB/YfiT-like"/>
</dbReference>
<dbReference type="InterPro" id="IPR024775">
    <property type="entry name" value="DinB-like"/>
</dbReference>
<comment type="caution">
    <text evidence="2">The sequence shown here is derived from an EMBL/GenBank/DDBJ whole genome shotgun (WGS) entry which is preliminary data.</text>
</comment>
<dbReference type="Pfam" id="PF12867">
    <property type="entry name" value="DinB_2"/>
    <property type="match status" value="1"/>
</dbReference>
<organism evidence="2 3">
    <name type="scientific">Ornithinibacillus caprae</name>
    <dbReference type="NCBI Taxonomy" id="2678566"/>
    <lineage>
        <taxon>Bacteria</taxon>
        <taxon>Bacillati</taxon>
        <taxon>Bacillota</taxon>
        <taxon>Bacilli</taxon>
        <taxon>Bacillales</taxon>
        <taxon>Bacillaceae</taxon>
        <taxon>Ornithinibacillus</taxon>
    </lineage>
</organism>
<reference evidence="2 3" key="1">
    <citation type="submission" date="2019-11" db="EMBL/GenBank/DDBJ databases">
        <authorList>
            <person name="Li X."/>
        </authorList>
    </citation>
    <scope>NUCLEOTIDE SEQUENCE [LARGE SCALE GENOMIC DNA]</scope>
    <source>
        <strain evidence="2 3">L9</strain>
    </source>
</reference>
<gene>
    <name evidence="2" type="ORF">GMD78_18440</name>
</gene>
<name>A0A6N8FNG9_9BACI</name>
<evidence type="ECO:0000313" key="2">
    <source>
        <dbReference type="EMBL" id="MUK90356.1"/>
    </source>
</evidence>
<feature type="domain" description="DinB-like" evidence="1">
    <location>
        <begin position="8"/>
        <end position="140"/>
    </location>
</feature>
<dbReference type="Gene3D" id="1.20.120.450">
    <property type="entry name" value="dinb family like domain"/>
    <property type="match status" value="1"/>
</dbReference>
<dbReference type="SUPFAM" id="SSF109854">
    <property type="entry name" value="DinB/YfiT-like putative metalloenzymes"/>
    <property type="match status" value="1"/>
</dbReference>
<dbReference type="AlphaFoldDB" id="A0A6N8FNG9"/>
<proteinExistence type="predicted"/>
<accession>A0A6N8FNG9</accession>
<evidence type="ECO:0000259" key="1">
    <source>
        <dbReference type="Pfam" id="PF12867"/>
    </source>
</evidence>